<dbReference type="AlphaFoldDB" id="A0A512IMK4"/>
<evidence type="ECO:0000313" key="2">
    <source>
        <dbReference type="Proteomes" id="UP000321258"/>
    </source>
</evidence>
<gene>
    <name evidence="1" type="ORF">MHA02_13220</name>
</gene>
<proteinExistence type="predicted"/>
<dbReference type="EMBL" id="BJZT01000012">
    <property type="protein sequence ID" value="GEO98934.1"/>
    <property type="molecule type" value="Genomic_DNA"/>
</dbReference>
<accession>A0A512IMK4</accession>
<sequence>MPQIQLQTLPTDREVVDQFDNNLSSLPTIAQAARPVLDAATRAADERKVATRAVMKPQNKIQMGLAGKA</sequence>
<organism evidence="1 2">
    <name type="scientific">Methylobacterium haplocladii</name>
    <dbReference type="NCBI Taxonomy" id="1176176"/>
    <lineage>
        <taxon>Bacteria</taxon>
        <taxon>Pseudomonadati</taxon>
        <taxon>Pseudomonadota</taxon>
        <taxon>Alphaproteobacteria</taxon>
        <taxon>Hyphomicrobiales</taxon>
        <taxon>Methylobacteriaceae</taxon>
        <taxon>Methylobacterium</taxon>
    </lineage>
</organism>
<name>A0A512IMK4_9HYPH</name>
<evidence type="ECO:0000313" key="1">
    <source>
        <dbReference type="EMBL" id="GEO98934.1"/>
    </source>
</evidence>
<reference evidence="1 2" key="1">
    <citation type="submission" date="2019-07" db="EMBL/GenBank/DDBJ databases">
        <title>Whole genome shotgun sequence of Methylobacterium haplocladii NBRC 107714.</title>
        <authorList>
            <person name="Hosoyama A."/>
            <person name="Uohara A."/>
            <person name="Ohji S."/>
            <person name="Ichikawa N."/>
        </authorList>
    </citation>
    <scope>NUCLEOTIDE SEQUENCE [LARGE SCALE GENOMIC DNA]</scope>
    <source>
        <strain evidence="1 2">NBRC 107714</strain>
    </source>
</reference>
<keyword evidence="2" id="KW-1185">Reference proteome</keyword>
<dbReference type="Proteomes" id="UP000321258">
    <property type="component" value="Unassembled WGS sequence"/>
</dbReference>
<comment type="caution">
    <text evidence="1">The sequence shown here is derived from an EMBL/GenBank/DDBJ whole genome shotgun (WGS) entry which is preliminary data.</text>
</comment>
<protein>
    <submittedName>
        <fullName evidence="1">Uncharacterized protein</fullName>
    </submittedName>
</protein>